<keyword evidence="9" id="KW-1185">Reference proteome</keyword>
<evidence type="ECO:0000256" key="2">
    <source>
        <dbReference type="ARBA" id="ARBA00022603"/>
    </source>
</evidence>
<name>A0A7J5U1P4_9BACT</name>
<dbReference type="Pfam" id="PF05175">
    <property type="entry name" value="MTS"/>
    <property type="match status" value="1"/>
</dbReference>
<dbReference type="InterPro" id="IPR002052">
    <property type="entry name" value="DNA_methylase_N6_adenine_CS"/>
</dbReference>
<dbReference type="Proteomes" id="UP000488299">
    <property type="component" value="Unassembled WGS sequence"/>
</dbReference>
<reference evidence="8 9" key="1">
    <citation type="submission" date="2019-10" db="EMBL/GenBank/DDBJ databases">
        <title>Rudanella paleaurantiibacter sp. nov., isolated from sludge.</title>
        <authorList>
            <person name="Xu S.Q."/>
        </authorList>
    </citation>
    <scope>NUCLEOTIDE SEQUENCE [LARGE SCALE GENOMIC DNA]</scope>
    <source>
        <strain evidence="8 9">HX-22-17</strain>
    </source>
</reference>
<dbReference type="Gene3D" id="3.40.50.150">
    <property type="entry name" value="Vaccinia Virus protein VP39"/>
    <property type="match status" value="1"/>
</dbReference>
<organism evidence="8 9">
    <name type="scientific">Rudanella paleaurantiibacter</name>
    <dbReference type="NCBI Taxonomy" id="2614655"/>
    <lineage>
        <taxon>Bacteria</taxon>
        <taxon>Pseudomonadati</taxon>
        <taxon>Bacteroidota</taxon>
        <taxon>Cytophagia</taxon>
        <taxon>Cytophagales</taxon>
        <taxon>Cytophagaceae</taxon>
        <taxon>Rudanella</taxon>
    </lineage>
</organism>
<evidence type="ECO:0000313" key="8">
    <source>
        <dbReference type="EMBL" id="KAB7731471.1"/>
    </source>
</evidence>
<dbReference type="PANTHER" id="PTHR47739">
    <property type="entry name" value="TRNA1(VAL) (ADENINE(37)-N6)-METHYLTRANSFERASE"/>
    <property type="match status" value="1"/>
</dbReference>
<dbReference type="GO" id="GO:0016430">
    <property type="term" value="F:tRNA (adenine-N6)-methyltransferase activity"/>
    <property type="evidence" value="ECO:0007669"/>
    <property type="project" value="UniProtKB-UniRule"/>
</dbReference>
<dbReference type="InterPro" id="IPR029063">
    <property type="entry name" value="SAM-dependent_MTases_sf"/>
</dbReference>
<keyword evidence="1 6" id="KW-0963">Cytoplasm</keyword>
<dbReference type="HAMAP" id="MF_01872">
    <property type="entry name" value="tRNA_methyltr_YfiC"/>
    <property type="match status" value="1"/>
</dbReference>
<comment type="function">
    <text evidence="6">Specifically methylates the adenine in position 37 of tRNA(1)(Val) (anticodon cmo5UAC).</text>
</comment>
<dbReference type="InterPro" id="IPR050210">
    <property type="entry name" value="tRNA_Adenine-N(6)_MTase"/>
</dbReference>
<comment type="caution">
    <text evidence="8">The sequence shown here is derived from an EMBL/GenBank/DDBJ whole genome shotgun (WGS) entry which is preliminary data.</text>
</comment>
<evidence type="ECO:0000313" key="9">
    <source>
        <dbReference type="Proteomes" id="UP000488299"/>
    </source>
</evidence>
<dbReference type="EMBL" id="WELI01000003">
    <property type="protein sequence ID" value="KAB7731471.1"/>
    <property type="molecule type" value="Genomic_DNA"/>
</dbReference>
<dbReference type="EC" id="2.1.1.223" evidence="6"/>
<dbReference type="GO" id="GO:0005737">
    <property type="term" value="C:cytoplasm"/>
    <property type="evidence" value="ECO:0007669"/>
    <property type="project" value="UniProtKB-SubCell"/>
</dbReference>
<keyword evidence="3 6" id="KW-0808">Transferase</keyword>
<comment type="catalytic activity">
    <reaction evidence="6">
        <text>adenosine(37) in tRNA1(Val) + S-adenosyl-L-methionine = N(6)-methyladenosine(37) in tRNA1(Val) + S-adenosyl-L-homocysteine + H(+)</text>
        <dbReference type="Rhea" id="RHEA:43160"/>
        <dbReference type="Rhea" id="RHEA-COMP:10369"/>
        <dbReference type="Rhea" id="RHEA-COMP:10370"/>
        <dbReference type="ChEBI" id="CHEBI:15378"/>
        <dbReference type="ChEBI" id="CHEBI:57856"/>
        <dbReference type="ChEBI" id="CHEBI:59789"/>
        <dbReference type="ChEBI" id="CHEBI:74411"/>
        <dbReference type="ChEBI" id="CHEBI:74449"/>
        <dbReference type="EC" id="2.1.1.223"/>
    </reaction>
</comment>
<comment type="similarity">
    <text evidence="6">Belongs to the methyltransferase superfamily. tRNA (adenine-N(6)-)-methyltransferase family.</text>
</comment>
<dbReference type="InterPro" id="IPR022882">
    <property type="entry name" value="tRNA_adenine-N6_MeTrfase"/>
</dbReference>
<dbReference type="GO" id="GO:0003676">
    <property type="term" value="F:nucleic acid binding"/>
    <property type="evidence" value="ECO:0007669"/>
    <property type="project" value="InterPro"/>
</dbReference>
<evidence type="ECO:0000256" key="5">
    <source>
        <dbReference type="ARBA" id="ARBA00022694"/>
    </source>
</evidence>
<sequence>MFRFKQFTIQQHQTAMKVCTDACVLGAYTHPGTTHVQPAPTLLDIGTGTGLLALMAAQNYPTAHRIDAVELDPDAFGQATDNVAASPFANRVRVHQTAIQDFRPGYQYDLILSNPPFFTNHLRSPDAATNRALHTETLPFTDLVAAANRLLHPEGEWWVLLPPYEAGQLETLAQQANLWPFSRLSLRHNARKAPFRHITGYRRNPTSLHTDTLTVYESDPANPGRETYTRPFRQLLSPFYLIF</sequence>
<dbReference type="GO" id="GO:0032259">
    <property type="term" value="P:methylation"/>
    <property type="evidence" value="ECO:0007669"/>
    <property type="project" value="UniProtKB-KW"/>
</dbReference>
<gene>
    <name evidence="8" type="ORF">F5984_11830</name>
</gene>
<keyword evidence="2 6" id="KW-0489">Methyltransferase</keyword>
<dbReference type="PROSITE" id="PS00092">
    <property type="entry name" value="N6_MTASE"/>
    <property type="match status" value="1"/>
</dbReference>
<dbReference type="InterPro" id="IPR007848">
    <property type="entry name" value="Small_mtfrase_dom"/>
</dbReference>
<protein>
    <recommendedName>
        <fullName evidence="6">tRNA1(Val) (adenine(37)-N6)-methyltransferase</fullName>
        <ecNumber evidence="6">2.1.1.223</ecNumber>
    </recommendedName>
    <alternativeName>
        <fullName evidence="6">tRNA m6A37 methyltransferase</fullName>
    </alternativeName>
</protein>
<dbReference type="AlphaFoldDB" id="A0A7J5U1P4"/>
<dbReference type="RefSeq" id="WP_152124440.1">
    <property type="nucleotide sequence ID" value="NZ_WELI01000003.1"/>
</dbReference>
<accession>A0A7J5U1P4</accession>
<evidence type="ECO:0000256" key="6">
    <source>
        <dbReference type="HAMAP-Rule" id="MF_01872"/>
    </source>
</evidence>
<dbReference type="PANTHER" id="PTHR47739:SF1">
    <property type="entry name" value="TRNA1(VAL) (ADENINE(37)-N6)-METHYLTRANSFERASE"/>
    <property type="match status" value="1"/>
</dbReference>
<feature type="domain" description="Methyltransferase small" evidence="7">
    <location>
        <begin position="41"/>
        <end position="160"/>
    </location>
</feature>
<comment type="subcellular location">
    <subcellularLocation>
        <location evidence="6">Cytoplasm</location>
    </subcellularLocation>
</comment>
<keyword evidence="4 6" id="KW-0949">S-adenosyl-L-methionine</keyword>
<dbReference type="GO" id="GO:0008033">
    <property type="term" value="P:tRNA processing"/>
    <property type="evidence" value="ECO:0007669"/>
    <property type="project" value="UniProtKB-UniRule"/>
</dbReference>
<dbReference type="SUPFAM" id="SSF53335">
    <property type="entry name" value="S-adenosyl-L-methionine-dependent methyltransferases"/>
    <property type="match status" value="1"/>
</dbReference>
<dbReference type="CDD" id="cd02440">
    <property type="entry name" value="AdoMet_MTases"/>
    <property type="match status" value="1"/>
</dbReference>
<keyword evidence="5 6" id="KW-0819">tRNA processing</keyword>
<evidence type="ECO:0000256" key="4">
    <source>
        <dbReference type="ARBA" id="ARBA00022691"/>
    </source>
</evidence>
<evidence type="ECO:0000259" key="7">
    <source>
        <dbReference type="Pfam" id="PF05175"/>
    </source>
</evidence>
<evidence type="ECO:0000256" key="1">
    <source>
        <dbReference type="ARBA" id="ARBA00022490"/>
    </source>
</evidence>
<evidence type="ECO:0000256" key="3">
    <source>
        <dbReference type="ARBA" id="ARBA00022679"/>
    </source>
</evidence>
<proteinExistence type="inferred from homology"/>